<proteinExistence type="predicted"/>
<protein>
    <submittedName>
        <fullName evidence="1">Uncharacterized protein</fullName>
    </submittedName>
</protein>
<name>A0A1G4WQ95_9MYCO</name>
<dbReference type="Proteomes" id="UP000199707">
    <property type="component" value="Unassembled WGS sequence"/>
</dbReference>
<accession>A0A1G4WQ95</accession>
<evidence type="ECO:0000313" key="2">
    <source>
        <dbReference type="Proteomes" id="UP000199707"/>
    </source>
</evidence>
<dbReference type="EMBL" id="FMUB01000009">
    <property type="protein sequence ID" value="SCX27371.1"/>
    <property type="molecule type" value="Genomic_DNA"/>
</dbReference>
<evidence type="ECO:0000313" key="1">
    <source>
        <dbReference type="EMBL" id="SCX27371.1"/>
    </source>
</evidence>
<sequence length="150" mass="16183">MMTTSVEPRTSRPVHIGVGTRIRARMFAARWDQQIERAAPGTAVIADSPLAAHMRRITSRGEREQLADALNPTRRSSAGGVSFRVPVHAAALSAAADLIDELTFRLRGPQPVRVRGMARLRILLADGRGPFYRPGPASLNAALRGVLAAL</sequence>
<dbReference type="AlphaFoldDB" id="A0A1G4WQ95"/>
<gene>
    <name evidence="1" type="ORF">SAMN02799620_04293</name>
</gene>
<organism evidence="1 2">
    <name type="scientific">Mycolicibacterium fluoranthenivorans</name>
    <dbReference type="NCBI Taxonomy" id="258505"/>
    <lineage>
        <taxon>Bacteria</taxon>
        <taxon>Bacillati</taxon>
        <taxon>Actinomycetota</taxon>
        <taxon>Actinomycetes</taxon>
        <taxon>Mycobacteriales</taxon>
        <taxon>Mycobacteriaceae</taxon>
        <taxon>Mycolicibacterium</taxon>
    </lineage>
</organism>
<reference evidence="2" key="1">
    <citation type="submission" date="2016-10" db="EMBL/GenBank/DDBJ databases">
        <authorList>
            <person name="Varghese N."/>
            <person name="Submissions S."/>
        </authorList>
    </citation>
    <scope>NUCLEOTIDE SEQUENCE [LARGE SCALE GENOMIC DNA]</scope>
    <source>
        <strain evidence="2">UNC267MFSha1.1M11</strain>
    </source>
</reference>